<dbReference type="Proteomes" id="UP000198755">
    <property type="component" value="Unassembled WGS sequence"/>
</dbReference>
<dbReference type="NCBIfam" id="TIGR01458">
    <property type="entry name" value="HAD-SF-IIA-hyp3"/>
    <property type="match status" value="1"/>
</dbReference>
<comment type="cofactor">
    <cofactor evidence="1">
        <name>Mg(2+)</name>
        <dbReference type="ChEBI" id="CHEBI:18420"/>
    </cofactor>
</comment>
<dbReference type="NCBIfam" id="TIGR01460">
    <property type="entry name" value="HAD-SF-IIA"/>
    <property type="match status" value="1"/>
</dbReference>
<keyword evidence="13" id="KW-1185">Reference proteome</keyword>
<dbReference type="EMBL" id="FOSN01000009">
    <property type="protein sequence ID" value="SFK51728.1"/>
    <property type="molecule type" value="Genomic_DNA"/>
</dbReference>
<dbReference type="RefSeq" id="WP_091682475.1">
    <property type="nucleotide sequence ID" value="NZ_FOSN01000009.1"/>
</dbReference>
<evidence type="ECO:0000256" key="3">
    <source>
        <dbReference type="ARBA" id="ARBA00007958"/>
    </source>
</evidence>
<dbReference type="OrthoDB" id="148966at2"/>
<gene>
    <name evidence="12" type="ORF">SAMN05444581_109102</name>
</gene>
<evidence type="ECO:0000256" key="11">
    <source>
        <dbReference type="ARBA" id="ARBA00047820"/>
    </source>
</evidence>
<comment type="similarity">
    <text evidence="3">Belongs to the HAD-like hydrolase superfamily.</text>
</comment>
<dbReference type="GO" id="GO:0005829">
    <property type="term" value="C:cytosol"/>
    <property type="evidence" value="ECO:0007669"/>
    <property type="project" value="TreeGrafter"/>
</dbReference>
<dbReference type="PANTHER" id="PTHR19288:SF44">
    <property type="entry name" value="PHOSPHOLYSINE PHOSPHOHISTIDINE INORGANIC PYROPHOSPHATE PHOSPHATASE"/>
    <property type="match status" value="1"/>
</dbReference>
<protein>
    <recommendedName>
        <fullName evidence="10">Phospholysine phosphohistidine inorganic pyrophosphate phosphatase</fullName>
        <ecNumber evidence="4">3.6.1.1</ecNumber>
    </recommendedName>
</protein>
<organism evidence="12 13">
    <name type="scientific">Methylocapsa palsarum</name>
    <dbReference type="NCBI Taxonomy" id="1612308"/>
    <lineage>
        <taxon>Bacteria</taxon>
        <taxon>Pseudomonadati</taxon>
        <taxon>Pseudomonadota</taxon>
        <taxon>Alphaproteobacteria</taxon>
        <taxon>Hyphomicrobiales</taxon>
        <taxon>Beijerinckiaceae</taxon>
        <taxon>Methylocapsa</taxon>
    </lineage>
</organism>
<dbReference type="InterPro" id="IPR023214">
    <property type="entry name" value="HAD_sf"/>
</dbReference>
<sequence length="259" mass="27443">MDLAGLPSIKALLLDIDGVICVGGRALPGSIDAVRRLGALRIPLKFVTNTTRRPRRRIVEDLALLGLAASQADVLTPSAMARDFLTSRKLAPFLVTHPDLREDFAGLEPGAAEAVVVGDAGEFFTYDLLNEAYRKLVHGADFLALAKNRNFLDRDHELSLDAGPFAAALEFASGRTATVLGKPASAFFLRAVEDLGCAPSEAVMIGDDAEADVGGAMAAGLKGVLVRTGKYRTGQEDLLAARPTFVADNLEAAVEWLLG</sequence>
<keyword evidence="6" id="KW-0479">Metal-binding</keyword>
<dbReference type="InterPro" id="IPR006355">
    <property type="entry name" value="LHPP/HDHD2"/>
</dbReference>
<dbReference type="GO" id="GO:0046872">
    <property type="term" value="F:metal ion binding"/>
    <property type="evidence" value="ECO:0007669"/>
    <property type="project" value="UniProtKB-KW"/>
</dbReference>
<dbReference type="GO" id="GO:0016791">
    <property type="term" value="F:phosphatase activity"/>
    <property type="evidence" value="ECO:0007669"/>
    <property type="project" value="InterPro"/>
</dbReference>
<accession>A0A1I4A5V2</accession>
<dbReference type="Gene3D" id="3.40.50.1000">
    <property type="entry name" value="HAD superfamily/HAD-like"/>
    <property type="match status" value="2"/>
</dbReference>
<keyword evidence="5" id="KW-0963">Cytoplasm</keyword>
<dbReference type="InterPro" id="IPR006357">
    <property type="entry name" value="HAD-SF_hydro_IIA"/>
</dbReference>
<dbReference type="STRING" id="1612308.SAMN05444581_109102"/>
<evidence type="ECO:0000313" key="13">
    <source>
        <dbReference type="Proteomes" id="UP000198755"/>
    </source>
</evidence>
<dbReference type="Pfam" id="PF13242">
    <property type="entry name" value="Hydrolase_like"/>
    <property type="match status" value="1"/>
</dbReference>
<proteinExistence type="inferred from homology"/>
<dbReference type="PANTHER" id="PTHR19288">
    <property type="entry name" value="4-NITROPHENYLPHOSPHATASE-RELATED"/>
    <property type="match status" value="1"/>
</dbReference>
<evidence type="ECO:0000313" key="12">
    <source>
        <dbReference type="EMBL" id="SFK51728.1"/>
    </source>
</evidence>
<evidence type="ECO:0000256" key="10">
    <source>
        <dbReference type="ARBA" id="ARBA00039357"/>
    </source>
</evidence>
<evidence type="ECO:0000256" key="2">
    <source>
        <dbReference type="ARBA" id="ARBA00004496"/>
    </source>
</evidence>
<evidence type="ECO:0000256" key="7">
    <source>
        <dbReference type="ARBA" id="ARBA00022801"/>
    </source>
</evidence>
<comment type="subcellular location">
    <subcellularLocation>
        <location evidence="2">Cytoplasm</location>
    </subcellularLocation>
</comment>
<evidence type="ECO:0000256" key="5">
    <source>
        <dbReference type="ARBA" id="ARBA00022490"/>
    </source>
</evidence>
<keyword evidence="7 12" id="KW-0378">Hydrolase</keyword>
<comment type="function">
    <text evidence="9">Phosphatase that hydrolyzes imidodiphosphate, 3-phosphohistidine and 6-phospholysine. Has broad substrate specificity and can also hydrolyze inorganic diphosphate, but with lower efficiency.</text>
</comment>
<name>A0A1I4A5V2_9HYPH</name>
<dbReference type="AlphaFoldDB" id="A0A1I4A5V2"/>
<evidence type="ECO:0000256" key="8">
    <source>
        <dbReference type="ARBA" id="ARBA00022842"/>
    </source>
</evidence>
<comment type="catalytic activity">
    <reaction evidence="11">
        <text>diphosphate + H2O = 2 phosphate + H(+)</text>
        <dbReference type="Rhea" id="RHEA:24576"/>
        <dbReference type="ChEBI" id="CHEBI:15377"/>
        <dbReference type="ChEBI" id="CHEBI:15378"/>
        <dbReference type="ChEBI" id="CHEBI:33019"/>
        <dbReference type="ChEBI" id="CHEBI:43474"/>
        <dbReference type="EC" id="3.6.1.1"/>
    </reaction>
</comment>
<dbReference type="SUPFAM" id="SSF56784">
    <property type="entry name" value="HAD-like"/>
    <property type="match status" value="1"/>
</dbReference>
<dbReference type="EC" id="3.6.1.1" evidence="4"/>
<dbReference type="Pfam" id="PF13344">
    <property type="entry name" value="Hydrolase_6"/>
    <property type="match status" value="1"/>
</dbReference>
<keyword evidence="8" id="KW-0460">Magnesium</keyword>
<evidence type="ECO:0000256" key="6">
    <source>
        <dbReference type="ARBA" id="ARBA00022723"/>
    </source>
</evidence>
<evidence type="ECO:0000256" key="1">
    <source>
        <dbReference type="ARBA" id="ARBA00001946"/>
    </source>
</evidence>
<dbReference type="InterPro" id="IPR036412">
    <property type="entry name" value="HAD-like_sf"/>
</dbReference>
<dbReference type="GO" id="GO:0004427">
    <property type="term" value="F:inorganic diphosphate phosphatase activity"/>
    <property type="evidence" value="ECO:0007669"/>
    <property type="project" value="UniProtKB-EC"/>
</dbReference>
<reference evidence="12 13" key="1">
    <citation type="submission" date="2016-10" db="EMBL/GenBank/DDBJ databases">
        <authorList>
            <person name="de Groot N.N."/>
        </authorList>
    </citation>
    <scope>NUCLEOTIDE SEQUENCE [LARGE SCALE GENOMIC DNA]</scope>
    <source>
        <strain evidence="12 13">NE2</strain>
    </source>
</reference>
<evidence type="ECO:0000256" key="4">
    <source>
        <dbReference type="ARBA" id="ARBA00012146"/>
    </source>
</evidence>
<evidence type="ECO:0000256" key="9">
    <source>
        <dbReference type="ARBA" id="ARBA00037258"/>
    </source>
</evidence>